<organism evidence="3 4">
    <name type="scientific">Planktothrix pseudagardhii</name>
    <dbReference type="NCBI Taxonomy" id="132604"/>
    <lineage>
        <taxon>Bacteria</taxon>
        <taxon>Bacillati</taxon>
        <taxon>Cyanobacteriota</taxon>
        <taxon>Cyanophyceae</taxon>
        <taxon>Oscillatoriophycideae</taxon>
        <taxon>Oscillatoriales</taxon>
        <taxon>Microcoleaceae</taxon>
        <taxon>Planktothrix</taxon>
    </lineage>
</organism>
<gene>
    <name evidence="3" type="ORF">NO713_01212</name>
</gene>
<name>A0A9W4G307_9CYAN</name>
<dbReference type="Proteomes" id="UP001153719">
    <property type="component" value="Chromosome"/>
</dbReference>
<feature type="coiled-coil region" evidence="1">
    <location>
        <begin position="201"/>
        <end position="246"/>
    </location>
</feature>
<keyword evidence="1" id="KW-0175">Coiled coil</keyword>
<dbReference type="AlphaFoldDB" id="A0A9W4G307"/>
<keyword evidence="2" id="KW-0472">Membrane</keyword>
<feature type="coiled-coil region" evidence="1">
    <location>
        <begin position="129"/>
        <end position="174"/>
    </location>
</feature>
<keyword evidence="2" id="KW-0812">Transmembrane</keyword>
<evidence type="ECO:0000313" key="4">
    <source>
        <dbReference type="Proteomes" id="UP001153719"/>
    </source>
</evidence>
<feature type="transmembrane region" description="Helical" evidence="2">
    <location>
        <begin position="35"/>
        <end position="56"/>
    </location>
</feature>
<accession>A0A9W4G307</accession>
<dbReference type="RefSeq" id="WP_254173305.1">
    <property type="nucleotide sequence ID" value="NZ_LR882967.1"/>
</dbReference>
<evidence type="ECO:0000256" key="1">
    <source>
        <dbReference type="SAM" id="Coils"/>
    </source>
</evidence>
<protein>
    <recommendedName>
        <fullName evidence="5">DUF4407 domain-containing protein</fullName>
    </recommendedName>
</protein>
<sequence>MKTSIIQRILLWCAGVDIKLLENCNSDKERHKYSAIGLSILLTTACAVLSGGYAFYTIFKNPQYALMFGSFWGLLIFNMDRVIIITTHKESKISLQQMGMATVRILVGLLIAVVVAKPLEAKMFEKPIRAELMEQNAQIASEMNKKINQGMPEIDELQGENQRLENTIFEKTKNRDMLCDQAMKEADGISGTGKEGKGPVYQEKLQLCEQQKQELKALQDKTEPILEENRQRIRELKSQRDQQFQTVKASREDADDILTQLNVLKQLAKENQAIAHASHAISLLFIIIDTAPIFAKLMAKRGPYDARLEQVESEEILRADQDREYFPTQLKQEQDRERQFYQQTLDDAYNSPEMKQVKTELSEEIVKRTRKKLINQVNPFFLNI</sequence>
<feature type="transmembrane region" description="Helical" evidence="2">
    <location>
        <begin position="101"/>
        <end position="119"/>
    </location>
</feature>
<dbReference type="EMBL" id="LR882967">
    <property type="protein sequence ID" value="CAD5929823.1"/>
    <property type="molecule type" value="Genomic_DNA"/>
</dbReference>
<keyword evidence="2" id="KW-1133">Transmembrane helix</keyword>
<keyword evidence="4" id="KW-1185">Reference proteome</keyword>
<feature type="transmembrane region" description="Helical" evidence="2">
    <location>
        <begin position="62"/>
        <end position="80"/>
    </location>
</feature>
<evidence type="ECO:0008006" key="5">
    <source>
        <dbReference type="Google" id="ProtNLM"/>
    </source>
</evidence>
<evidence type="ECO:0000256" key="2">
    <source>
        <dbReference type="SAM" id="Phobius"/>
    </source>
</evidence>
<reference evidence="3" key="1">
    <citation type="submission" date="2020-09" db="EMBL/GenBank/DDBJ databases">
        <authorList>
            <person name="Blom J."/>
        </authorList>
    </citation>
    <scope>NUCLEOTIDE SEQUENCE</scope>
    <source>
        <strain evidence="3">No.713</strain>
    </source>
</reference>
<dbReference type="Pfam" id="PF14362">
    <property type="entry name" value="DUF4407"/>
    <property type="match status" value="1"/>
</dbReference>
<dbReference type="InterPro" id="IPR025519">
    <property type="entry name" value="DUF4407"/>
</dbReference>
<dbReference type="KEGG" id="ppsu:NO713_01212"/>
<proteinExistence type="predicted"/>
<evidence type="ECO:0000313" key="3">
    <source>
        <dbReference type="EMBL" id="CAD5929823.1"/>
    </source>
</evidence>